<dbReference type="EMBL" id="KN654582">
    <property type="protein sequence ID" value="KHN25147.1"/>
    <property type="molecule type" value="Genomic_DNA"/>
</dbReference>
<protein>
    <submittedName>
        <fullName evidence="2">Uncharacterized protein</fullName>
    </submittedName>
</protein>
<accession>A0A0B2QZQ8</accession>
<proteinExistence type="predicted"/>
<feature type="region of interest" description="Disordered" evidence="1">
    <location>
        <begin position="20"/>
        <end position="49"/>
    </location>
</feature>
<evidence type="ECO:0000313" key="4">
    <source>
        <dbReference type="Proteomes" id="UP000289340"/>
    </source>
</evidence>
<evidence type="ECO:0000313" key="2">
    <source>
        <dbReference type="EMBL" id="KHN25147.1"/>
    </source>
</evidence>
<dbReference type="Proteomes" id="UP000053555">
    <property type="component" value="Unassembled WGS sequence"/>
</dbReference>
<evidence type="ECO:0000313" key="3">
    <source>
        <dbReference type="EMBL" id="RZB60191.1"/>
    </source>
</evidence>
<name>A0A0B2QZQ8_GLYSO</name>
<reference evidence="3 4" key="2">
    <citation type="submission" date="2018-09" db="EMBL/GenBank/DDBJ databases">
        <title>A high-quality reference genome of wild soybean provides a powerful tool to mine soybean genomes.</title>
        <authorList>
            <person name="Xie M."/>
            <person name="Chung C.Y.L."/>
            <person name="Li M.-W."/>
            <person name="Wong F.-L."/>
            <person name="Chan T.-F."/>
            <person name="Lam H.-M."/>
        </authorList>
    </citation>
    <scope>NUCLEOTIDE SEQUENCE [LARGE SCALE GENOMIC DNA]</scope>
    <source>
        <strain evidence="4">cv. W05</strain>
        <tissue evidence="3">Hypocotyl of etiolated seedlings</tissue>
    </source>
</reference>
<evidence type="ECO:0000256" key="1">
    <source>
        <dbReference type="SAM" id="MobiDB-lite"/>
    </source>
</evidence>
<keyword evidence="4" id="KW-1185">Reference proteome</keyword>
<reference evidence="2" key="1">
    <citation type="submission" date="2014-07" db="EMBL/GenBank/DDBJ databases">
        <title>Identification of a novel salt tolerance gene in wild soybean by whole-genome sequencing.</title>
        <authorList>
            <person name="Lam H.-M."/>
            <person name="Qi X."/>
            <person name="Li M.-W."/>
            <person name="Liu X."/>
            <person name="Xie M."/>
            <person name="Ni M."/>
            <person name="Xu X."/>
        </authorList>
    </citation>
    <scope>NUCLEOTIDE SEQUENCE [LARGE SCALE GENOMIC DNA]</scope>
    <source>
        <tissue evidence="2">Root</tissue>
    </source>
</reference>
<feature type="compositionally biased region" description="Polar residues" evidence="1">
    <location>
        <begin position="20"/>
        <end position="48"/>
    </location>
</feature>
<gene>
    <name evidence="3" type="ORF">D0Y65_043106</name>
    <name evidence="2" type="ORF">glysoja_038696</name>
</gene>
<dbReference type="EMBL" id="QZWG01000016">
    <property type="protein sequence ID" value="RZB60191.1"/>
    <property type="molecule type" value="Genomic_DNA"/>
</dbReference>
<dbReference type="Proteomes" id="UP000289340">
    <property type="component" value="Chromosome 16"/>
</dbReference>
<dbReference type="AlphaFoldDB" id="A0A0B2QZQ8"/>
<organism evidence="2">
    <name type="scientific">Glycine soja</name>
    <name type="common">Wild soybean</name>
    <dbReference type="NCBI Taxonomy" id="3848"/>
    <lineage>
        <taxon>Eukaryota</taxon>
        <taxon>Viridiplantae</taxon>
        <taxon>Streptophyta</taxon>
        <taxon>Embryophyta</taxon>
        <taxon>Tracheophyta</taxon>
        <taxon>Spermatophyta</taxon>
        <taxon>Magnoliopsida</taxon>
        <taxon>eudicotyledons</taxon>
        <taxon>Gunneridae</taxon>
        <taxon>Pentapetalae</taxon>
        <taxon>rosids</taxon>
        <taxon>fabids</taxon>
        <taxon>Fabales</taxon>
        <taxon>Fabaceae</taxon>
        <taxon>Papilionoideae</taxon>
        <taxon>50 kb inversion clade</taxon>
        <taxon>NPAAA clade</taxon>
        <taxon>indigoferoid/millettioid clade</taxon>
        <taxon>Phaseoleae</taxon>
        <taxon>Glycine</taxon>
        <taxon>Glycine subgen. Soja</taxon>
    </lineage>
</organism>
<sequence length="70" mass="7758">MLSSTLFFCISNDNSAFVANSSKSNSNHPSMTQHQQGFVTMPSSSSTTARKEIKRVCHDALHLMLQQTCH</sequence>